<feature type="domain" description="GSCFA" evidence="1">
    <location>
        <begin position="22"/>
        <end position="68"/>
    </location>
</feature>
<name>A0A1I0NVI4_9BACT</name>
<proteinExistence type="predicted"/>
<dbReference type="Proteomes" id="UP000199373">
    <property type="component" value="Unassembled WGS sequence"/>
</dbReference>
<organism evidence="2 3">
    <name type="scientific">Prevotella aff. ruminicola Tc2-24</name>
    <dbReference type="NCBI Taxonomy" id="81582"/>
    <lineage>
        <taxon>Bacteria</taxon>
        <taxon>Pseudomonadati</taxon>
        <taxon>Bacteroidota</taxon>
        <taxon>Bacteroidia</taxon>
        <taxon>Bacteroidales</taxon>
        <taxon>Prevotellaceae</taxon>
        <taxon>Prevotella</taxon>
    </lineage>
</organism>
<evidence type="ECO:0000259" key="1">
    <source>
        <dbReference type="Pfam" id="PF08885"/>
    </source>
</evidence>
<protein>
    <submittedName>
        <fullName evidence="2">GSCFA family protein</fullName>
    </submittedName>
</protein>
<evidence type="ECO:0000313" key="3">
    <source>
        <dbReference type="Proteomes" id="UP000199373"/>
    </source>
</evidence>
<dbReference type="EMBL" id="FOIQ01000003">
    <property type="protein sequence ID" value="SEW05615.1"/>
    <property type="molecule type" value="Genomic_DNA"/>
</dbReference>
<dbReference type="SUPFAM" id="SSF52266">
    <property type="entry name" value="SGNH hydrolase"/>
    <property type="match status" value="1"/>
</dbReference>
<dbReference type="InterPro" id="IPR036514">
    <property type="entry name" value="SGNH_hydro_sf"/>
</dbReference>
<dbReference type="GO" id="GO:0016788">
    <property type="term" value="F:hydrolase activity, acting on ester bonds"/>
    <property type="evidence" value="ECO:0007669"/>
    <property type="project" value="UniProtKB-ARBA"/>
</dbReference>
<reference evidence="2 3" key="1">
    <citation type="submission" date="2016-10" db="EMBL/GenBank/DDBJ databases">
        <authorList>
            <person name="de Groot N.N."/>
        </authorList>
    </citation>
    <scope>NUCLEOTIDE SEQUENCE [LARGE SCALE GENOMIC DNA]</scope>
    <source>
        <strain evidence="2 3">TC2-24</strain>
    </source>
</reference>
<dbReference type="Gene3D" id="3.40.50.1110">
    <property type="entry name" value="SGNH hydrolase"/>
    <property type="match status" value="1"/>
</dbReference>
<feature type="domain" description="GSCFA" evidence="1">
    <location>
        <begin position="75"/>
        <end position="214"/>
    </location>
</feature>
<dbReference type="Pfam" id="PF08885">
    <property type="entry name" value="GSCFA"/>
    <property type="match status" value="2"/>
</dbReference>
<sequence>MEFRTIVDIEDPGFRIGPCEELLFVGSCFADSIGRRFQEEKFRVTVNPDGVMYNPASILHTIERLVERRVGCPAVAFLTLGTNHVYRLKETGEIVDNCQKRPQALFSEEQLTVDACVDYLTRAVDLLHDWNPRMRIVLTVSPIRYRKYGYHGSQLSKATLLLAAERLSVANGQQSVVNYFPAYEIVMDELRDYRFYKEDMLHPSDQTVTYIWQRLSETYLSTEAKMFLKEWAPLKAVLAHRPFHPDSEDYRALMDKTMLKVAALQKKYPNFAL</sequence>
<gene>
    <name evidence="2" type="ORF">SAMN04487850_1374</name>
</gene>
<accession>A0A1I0NVI4</accession>
<dbReference type="AlphaFoldDB" id="A0A1I0NVI4"/>
<keyword evidence="3" id="KW-1185">Reference proteome</keyword>
<dbReference type="InterPro" id="IPR014982">
    <property type="entry name" value="GSCFA"/>
</dbReference>
<evidence type="ECO:0000313" key="2">
    <source>
        <dbReference type="EMBL" id="SEW05615.1"/>
    </source>
</evidence>
<dbReference type="RefSeq" id="WP_091915554.1">
    <property type="nucleotide sequence ID" value="NZ_FOIQ01000003.1"/>
</dbReference>